<dbReference type="VEuPathDB" id="FungiDB:ASPWEDRAFT_35920"/>
<reference evidence="3" key="1">
    <citation type="journal article" date="2017" name="Genome Biol.">
        <title>Comparative genomics reveals high biological diversity and specific adaptations in the industrially and medically important fungal genus Aspergillus.</title>
        <authorList>
            <person name="de Vries R.P."/>
            <person name="Riley R."/>
            <person name="Wiebenga A."/>
            <person name="Aguilar-Osorio G."/>
            <person name="Amillis S."/>
            <person name="Uchima C.A."/>
            <person name="Anderluh G."/>
            <person name="Asadollahi M."/>
            <person name="Askin M."/>
            <person name="Barry K."/>
            <person name="Battaglia E."/>
            <person name="Bayram O."/>
            <person name="Benocci T."/>
            <person name="Braus-Stromeyer S.A."/>
            <person name="Caldana C."/>
            <person name="Canovas D."/>
            <person name="Cerqueira G.C."/>
            <person name="Chen F."/>
            <person name="Chen W."/>
            <person name="Choi C."/>
            <person name="Clum A."/>
            <person name="Dos Santos R.A."/>
            <person name="Damasio A.R."/>
            <person name="Diallinas G."/>
            <person name="Emri T."/>
            <person name="Fekete E."/>
            <person name="Flipphi M."/>
            <person name="Freyberg S."/>
            <person name="Gallo A."/>
            <person name="Gournas C."/>
            <person name="Habgood R."/>
            <person name="Hainaut M."/>
            <person name="Harispe M.L."/>
            <person name="Henrissat B."/>
            <person name="Hilden K.S."/>
            <person name="Hope R."/>
            <person name="Hossain A."/>
            <person name="Karabika E."/>
            <person name="Karaffa L."/>
            <person name="Karanyi Z."/>
            <person name="Krasevec N."/>
            <person name="Kuo A."/>
            <person name="Kusch H."/>
            <person name="LaButti K."/>
            <person name="Lagendijk E.L."/>
            <person name="Lapidus A."/>
            <person name="Levasseur A."/>
            <person name="Lindquist E."/>
            <person name="Lipzen A."/>
            <person name="Logrieco A.F."/>
            <person name="MacCabe A."/>
            <person name="Maekelae M.R."/>
            <person name="Malavazi I."/>
            <person name="Melin P."/>
            <person name="Meyer V."/>
            <person name="Mielnichuk N."/>
            <person name="Miskei M."/>
            <person name="Molnar A.P."/>
            <person name="Mule G."/>
            <person name="Ngan C.Y."/>
            <person name="Orejas M."/>
            <person name="Orosz E."/>
            <person name="Ouedraogo J.P."/>
            <person name="Overkamp K.M."/>
            <person name="Park H.-S."/>
            <person name="Perrone G."/>
            <person name="Piumi F."/>
            <person name="Punt P.J."/>
            <person name="Ram A.F."/>
            <person name="Ramon A."/>
            <person name="Rauscher S."/>
            <person name="Record E."/>
            <person name="Riano-Pachon D.M."/>
            <person name="Robert V."/>
            <person name="Roehrig J."/>
            <person name="Ruller R."/>
            <person name="Salamov A."/>
            <person name="Salih N.S."/>
            <person name="Samson R.A."/>
            <person name="Sandor E."/>
            <person name="Sanguinetti M."/>
            <person name="Schuetze T."/>
            <person name="Sepcic K."/>
            <person name="Shelest E."/>
            <person name="Sherlock G."/>
            <person name="Sophianopoulou V."/>
            <person name="Squina F.M."/>
            <person name="Sun H."/>
            <person name="Susca A."/>
            <person name="Todd R.B."/>
            <person name="Tsang A."/>
            <person name="Unkles S.E."/>
            <person name="van de Wiele N."/>
            <person name="van Rossen-Uffink D."/>
            <person name="Oliveira J.V."/>
            <person name="Vesth T.C."/>
            <person name="Visser J."/>
            <person name="Yu J.-H."/>
            <person name="Zhou M."/>
            <person name="Andersen M.R."/>
            <person name="Archer D.B."/>
            <person name="Baker S.E."/>
            <person name="Benoit I."/>
            <person name="Brakhage A.A."/>
            <person name="Braus G.H."/>
            <person name="Fischer R."/>
            <person name="Frisvad J.C."/>
            <person name="Goldman G.H."/>
            <person name="Houbraken J."/>
            <person name="Oakley B."/>
            <person name="Pocsi I."/>
            <person name="Scazzocchio C."/>
            <person name="Seiboth B."/>
            <person name="vanKuyk P.A."/>
            <person name="Wortman J."/>
            <person name="Dyer P.S."/>
            <person name="Grigoriev I.V."/>
        </authorList>
    </citation>
    <scope>NUCLEOTIDE SEQUENCE [LARGE SCALE GENOMIC DNA]</scope>
    <source>
        <strain evidence="3">DTO 134E9</strain>
    </source>
</reference>
<proteinExistence type="predicted"/>
<dbReference type="OrthoDB" id="4540376at2759"/>
<name>A0A1L9RTP8_ASPWE</name>
<keyword evidence="1" id="KW-0812">Transmembrane</keyword>
<accession>A0A1L9RTP8</accession>
<dbReference type="RefSeq" id="XP_040691971.1">
    <property type="nucleotide sequence ID" value="XM_040834334.1"/>
</dbReference>
<organism evidence="2 3">
    <name type="scientific">Aspergillus wentii DTO 134E9</name>
    <dbReference type="NCBI Taxonomy" id="1073089"/>
    <lineage>
        <taxon>Eukaryota</taxon>
        <taxon>Fungi</taxon>
        <taxon>Dikarya</taxon>
        <taxon>Ascomycota</taxon>
        <taxon>Pezizomycotina</taxon>
        <taxon>Eurotiomycetes</taxon>
        <taxon>Eurotiomycetidae</taxon>
        <taxon>Eurotiales</taxon>
        <taxon>Aspergillaceae</taxon>
        <taxon>Aspergillus</taxon>
        <taxon>Aspergillus subgen. Cremei</taxon>
    </lineage>
</organism>
<sequence>MLAVVVQCLSWSTENSHWVARVFWYWCILLDVFAIGISSQQLSILEYLQAGDEQFLQRKPLLGMLVREKDRQQYPDMKMIWVWECPMSLLVYSMTLFIVAVTVHVSYPLINDPAWEEDSKIATAYLIVLGINCLNIVYCSFWIYRRMPRYGDN</sequence>
<dbReference type="GeneID" id="63750182"/>
<gene>
    <name evidence="2" type="ORF">ASPWEDRAFT_35920</name>
</gene>
<evidence type="ECO:0000313" key="2">
    <source>
        <dbReference type="EMBL" id="OJJ38295.1"/>
    </source>
</evidence>
<keyword evidence="1" id="KW-0472">Membrane</keyword>
<dbReference type="Proteomes" id="UP000184383">
    <property type="component" value="Unassembled WGS sequence"/>
</dbReference>
<dbReference type="STRING" id="1073089.A0A1L9RTP8"/>
<dbReference type="EMBL" id="KV878210">
    <property type="protein sequence ID" value="OJJ38295.1"/>
    <property type="molecule type" value="Genomic_DNA"/>
</dbReference>
<keyword evidence="3" id="KW-1185">Reference proteome</keyword>
<feature type="transmembrane region" description="Helical" evidence="1">
    <location>
        <begin position="122"/>
        <end position="144"/>
    </location>
</feature>
<evidence type="ECO:0000256" key="1">
    <source>
        <dbReference type="SAM" id="Phobius"/>
    </source>
</evidence>
<protein>
    <submittedName>
        <fullName evidence="2">Uncharacterized protein</fullName>
    </submittedName>
</protein>
<dbReference type="AlphaFoldDB" id="A0A1L9RTP8"/>
<keyword evidence="1" id="KW-1133">Transmembrane helix</keyword>
<evidence type="ECO:0000313" key="3">
    <source>
        <dbReference type="Proteomes" id="UP000184383"/>
    </source>
</evidence>
<feature type="transmembrane region" description="Helical" evidence="1">
    <location>
        <begin position="89"/>
        <end position="110"/>
    </location>
</feature>